<dbReference type="PANTHER" id="PTHR22916:SF3">
    <property type="entry name" value="UDP-GLCNAC:BETAGAL BETA-1,3-N-ACETYLGLUCOSAMINYLTRANSFERASE-LIKE PROTEIN 1"/>
    <property type="match status" value="1"/>
</dbReference>
<reference evidence="2 3" key="1">
    <citation type="submission" date="2020-05" db="EMBL/GenBank/DDBJ databases">
        <title>Distinct polysaccharide utilization as determinants for interspecies competition between intestinal Prevotella spp.</title>
        <authorList>
            <person name="Galvez E.J.C."/>
            <person name="Iljazovic A."/>
            <person name="Strowig T."/>
        </authorList>
    </citation>
    <scope>NUCLEOTIDE SEQUENCE [LARGE SCALE GENOMIC DNA]</scope>
    <source>
        <strain evidence="2 3">PROD</strain>
    </source>
</reference>
<dbReference type="InterPro" id="IPR001173">
    <property type="entry name" value="Glyco_trans_2-like"/>
</dbReference>
<protein>
    <submittedName>
        <fullName evidence="2">Glycosyltransferase family 2 protein</fullName>
    </submittedName>
</protein>
<proteinExistence type="predicted"/>
<dbReference type="SUPFAM" id="SSF53448">
    <property type="entry name" value="Nucleotide-diphospho-sugar transferases"/>
    <property type="match status" value="1"/>
</dbReference>
<dbReference type="CDD" id="cd00761">
    <property type="entry name" value="Glyco_tranf_GTA_type"/>
    <property type="match status" value="1"/>
</dbReference>
<dbReference type="RefSeq" id="WP_172176134.1">
    <property type="nucleotide sequence ID" value="NZ_CASGIA010000004.1"/>
</dbReference>
<dbReference type="Proteomes" id="UP001193734">
    <property type="component" value="Unassembled WGS sequence"/>
</dbReference>
<organism evidence="2 3">
    <name type="scientific">Xylanibacter rodentium</name>
    <dbReference type="NCBI Taxonomy" id="2736289"/>
    <lineage>
        <taxon>Bacteria</taxon>
        <taxon>Pseudomonadati</taxon>
        <taxon>Bacteroidota</taxon>
        <taxon>Bacteroidia</taxon>
        <taxon>Bacteroidales</taxon>
        <taxon>Prevotellaceae</taxon>
        <taxon>Xylanibacter</taxon>
    </lineage>
</organism>
<dbReference type="PANTHER" id="PTHR22916">
    <property type="entry name" value="GLYCOSYLTRANSFERASE"/>
    <property type="match status" value="1"/>
</dbReference>
<comment type="caution">
    <text evidence="2">The sequence shown here is derived from an EMBL/GenBank/DDBJ whole genome shotgun (WGS) entry which is preliminary data.</text>
</comment>
<dbReference type="GeneID" id="82156996"/>
<accession>A0ABX2ASN9</accession>
<name>A0ABX2ASN9_9BACT</name>
<evidence type="ECO:0000259" key="1">
    <source>
        <dbReference type="Pfam" id="PF00535"/>
    </source>
</evidence>
<sequence>MVGISVVIPVYNAGAFINKCLDAIIAQEGGTSYEIILVDDGSTDNSVEVIRQYQESKELKESGGRILLMQQMNAGPSKARNRAIMAAEGRYLAFIDADDYWKPAFFRRTVDFMECHEDCIGVSVQQKVDTVSGVYVSPEIPENGFRDNRITTVAGGYMINDFYSFWGERMHICPGGAMMRTSVVKSMGGMREDLRITEDLEFWGFSALYGRWGLIPEVLFVGCGAQTVTNREDWIKRMKCRWDNAPTVEDWERRLIMRNPSLGENDSYRIAQGSVSRNLTYCQLLSGRYSLSRNEAKKYGIYFKLDAIGKMMKIARHSVVLWWMLGKFLQYREGHRFR</sequence>
<keyword evidence="3" id="KW-1185">Reference proteome</keyword>
<evidence type="ECO:0000313" key="3">
    <source>
        <dbReference type="Proteomes" id="UP001193734"/>
    </source>
</evidence>
<dbReference type="Gene3D" id="3.90.550.10">
    <property type="entry name" value="Spore Coat Polysaccharide Biosynthesis Protein SpsA, Chain A"/>
    <property type="match status" value="1"/>
</dbReference>
<evidence type="ECO:0000313" key="2">
    <source>
        <dbReference type="EMBL" id="NPE13571.1"/>
    </source>
</evidence>
<dbReference type="Pfam" id="PF00535">
    <property type="entry name" value="Glycos_transf_2"/>
    <property type="match status" value="1"/>
</dbReference>
<gene>
    <name evidence="2" type="ORF">HPS55_04375</name>
</gene>
<feature type="domain" description="Glycosyltransferase 2-like" evidence="1">
    <location>
        <begin position="5"/>
        <end position="185"/>
    </location>
</feature>
<dbReference type="EMBL" id="JABKKE010000005">
    <property type="protein sequence ID" value="NPE13571.1"/>
    <property type="molecule type" value="Genomic_DNA"/>
</dbReference>
<dbReference type="InterPro" id="IPR029044">
    <property type="entry name" value="Nucleotide-diphossugar_trans"/>
</dbReference>